<reference evidence="1 2" key="1">
    <citation type="journal article" date="2002" name="Proc. Natl. Acad. Sci. U.S.A.">
        <title>Extensive mosaic structure revealed by the complete genome sequence of uropathogenic Escherichia coli.</title>
        <authorList>
            <person name="Welch R.A."/>
            <person name="Burland V."/>
            <person name="Plunkett G.III."/>
            <person name="Redford P."/>
            <person name="Roesch P."/>
            <person name="Rasko D."/>
            <person name="Buckles E.L."/>
            <person name="Liou S.R."/>
            <person name="Boutin A."/>
            <person name="Hackett J."/>
            <person name="Stroud D."/>
            <person name="Mayhew G.F."/>
            <person name="Rose D.J."/>
            <person name="Zhou S."/>
            <person name="Schwartz D.C."/>
            <person name="Perna N.T."/>
            <person name="Mobley H.L."/>
            <person name="Donnenberg M.S."/>
            <person name="Blattner F.R."/>
        </authorList>
    </citation>
    <scope>NUCLEOTIDE SEQUENCE [LARGE SCALE GENOMIC DNA]</scope>
    <source>
        <strain evidence="2">CFT073 / ATCC 700928 / UPEC</strain>
    </source>
</reference>
<dbReference type="STRING" id="199310.c0975"/>
<accession>A0A0H2V5Q1</accession>
<dbReference type="AlphaFoldDB" id="A0A0H2V5Q1"/>
<dbReference type="KEGG" id="ecc:c0975"/>
<keyword evidence="2" id="KW-1185">Reference proteome</keyword>
<gene>
    <name evidence="1" type="ordered locus">c0975</name>
</gene>
<organism evidence="1 2">
    <name type="scientific">Escherichia coli O6:H1 (strain CFT073 / ATCC 700928 / UPEC)</name>
    <dbReference type="NCBI Taxonomy" id="199310"/>
    <lineage>
        <taxon>Bacteria</taxon>
        <taxon>Pseudomonadati</taxon>
        <taxon>Pseudomonadota</taxon>
        <taxon>Gammaproteobacteria</taxon>
        <taxon>Enterobacterales</taxon>
        <taxon>Enterobacteriaceae</taxon>
        <taxon>Escherichia</taxon>
    </lineage>
</organism>
<proteinExistence type="predicted"/>
<protein>
    <submittedName>
        <fullName evidence="1">Uncharacterized protein</fullName>
    </submittedName>
</protein>
<dbReference type="Proteomes" id="UP000001410">
    <property type="component" value="Chromosome"/>
</dbReference>
<sequence length="151" mass="16244">MSLSTALRMTCRRRLLSLIVGPASLNRFIPPFQHFGQRHNVSNGWRPVKNGGDICHQIVNRQAVGKPASTDFFNKKVTTSTDMAVRSAGSISAISCAVSAGLEMRGITVIIAFTSISIMACRRVPRSAPDCGLRSTISVISVLPRLMGVSS</sequence>
<evidence type="ECO:0000313" key="2">
    <source>
        <dbReference type="Proteomes" id="UP000001410"/>
    </source>
</evidence>
<dbReference type="EMBL" id="AE014075">
    <property type="protein sequence ID" value="AAN79448.1"/>
    <property type="molecule type" value="Genomic_DNA"/>
</dbReference>
<dbReference type="eggNOG" id="ENOG502ZI6V">
    <property type="taxonomic scope" value="Bacteria"/>
</dbReference>
<evidence type="ECO:0000313" key="1">
    <source>
        <dbReference type="EMBL" id="AAN79448.1"/>
    </source>
</evidence>
<name>A0A0H2V5Q1_ECOL6</name>
<dbReference type="HOGENOM" id="CLU_1728502_0_0_6"/>